<protein>
    <recommendedName>
        <fullName evidence="1">3-hydroxyacyl-CoA dehydrogenase NAD binding domain-containing protein</fullName>
    </recommendedName>
</protein>
<dbReference type="AlphaFoldDB" id="X1A4L4"/>
<comment type="caution">
    <text evidence="2">The sequence shown here is derived from an EMBL/GenBank/DDBJ whole genome shotgun (WGS) entry which is preliminary data.</text>
</comment>
<dbReference type="GO" id="GO:0016616">
    <property type="term" value="F:oxidoreductase activity, acting on the CH-OH group of donors, NAD or NADP as acceptor"/>
    <property type="evidence" value="ECO:0007669"/>
    <property type="project" value="InterPro"/>
</dbReference>
<gene>
    <name evidence="2" type="ORF">S01H4_27466</name>
</gene>
<dbReference type="PIRSF" id="PIRSF000105">
    <property type="entry name" value="HCDH"/>
    <property type="match status" value="1"/>
</dbReference>
<name>X1A4L4_9ZZZZ</name>
<feature type="non-terminal residue" evidence="2">
    <location>
        <position position="1"/>
    </location>
</feature>
<dbReference type="PANTHER" id="PTHR48075">
    <property type="entry name" value="3-HYDROXYACYL-COA DEHYDROGENASE FAMILY PROTEIN"/>
    <property type="match status" value="1"/>
</dbReference>
<dbReference type="InterPro" id="IPR036291">
    <property type="entry name" value="NAD(P)-bd_dom_sf"/>
</dbReference>
<feature type="domain" description="3-hydroxyacyl-CoA dehydrogenase NAD binding" evidence="1">
    <location>
        <begin position="3"/>
        <end position="173"/>
    </location>
</feature>
<dbReference type="PANTHER" id="PTHR48075:SF5">
    <property type="entry name" value="3-HYDROXYBUTYRYL-COA DEHYDROGENASE"/>
    <property type="match status" value="1"/>
</dbReference>
<evidence type="ECO:0000259" key="1">
    <source>
        <dbReference type="Pfam" id="PF02737"/>
    </source>
</evidence>
<sequence length="234" mass="25851">INTIAVIGAGTMGHEIAQVALMGGFNVVLNDLNNEILVKAVSKIESGLKRLETKGRLREGFTASKLMKNLIQEENLEVAVSKADFVFEAIPEIMSIKQQLFEKLGKFAPNNAILATNTSTMSITEIAQLSGRSDKVIGCHFFTPIVVLRLIELIKGKETSDETVEISLKVCQKFPALKGKRYLPILEKESPGFIVNRLIIGSSAYLNWLLDFAMEKGIPLEQIEAETSDLMEIR</sequence>
<dbReference type="Gene3D" id="3.40.50.720">
    <property type="entry name" value="NAD(P)-binding Rossmann-like Domain"/>
    <property type="match status" value="1"/>
</dbReference>
<organism evidence="2">
    <name type="scientific">marine sediment metagenome</name>
    <dbReference type="NCBI Taxonomy" id="412755"/>
    <lineage>
        <taxon>unclassified sequences</taxon>
        <taxon>metagenomes</taxon>
        <taxon>ecological metagenomes</taxon>
    </lineage>
</organism>
<reference evidence="2" key="1">
    <citation type="journal article" date="2014" name="Front. Microbiol.">
        <title>High frequency of phylogenetically diverse reductive dehalogenase-homologous genes in deep subseafloor sedimentary metagenomes.</title>
        <authorList>
            <person name="Kawai M."/>
            <person name="Futagami T."/>
            <person name="Toyoda A."/>
            <person name="Takaki Y."/>
            <person name="Nishi S."/>
            <person name="Hori S."/>
            <person name="Arai W."/>
            <person name="Tsubouchi T."/>
            <person name="Morono Y."/>
            <person name="Uchiyama I."/>
            <person name="Ito T."/>
            <person name="Fujiyama A."/>
            <person name="Inagaki F."/>
            <person name="Takami H."/>
        </authorList>
    </citation>
    <scope>NUCLEOTIDE SEQUENCE</scope>
    <source>
        <strain evidence="2">Expedition CK06-06</strain>
    </source>
</reference>
<dbReference type="InterPro" id="IPR006176">
    <property type="entry name" value="3-OHacyl-CoA_DH_NAD-bd"/>
</dbReference>
<dbReference type="SUPFAM" id="SSF51735">
    <property type="entry name" value="NAD(P)-binding Rossmann-fold domains"/>
    <property type="match status" value="1"/>
</dbReference>
<feature type="non-terminal residue" evidence="2">
    <location>
        <position position="234"/>
    </location>
</feature>
<dbReference type="GO" id="GO:0006631">
    <property type="term" value="P:fatty acid metabolic process"/>
    <property type="evidence" value="ECO:0007669"/>
    <property type="project" value="InterPro"/>
</dbReference>
<evidence type="ECO:0000313" key="2">
    <source>
        <dbReference type="EMBL" id="GAG77045.1"/>
    </source>
</evidence>
<dbReference type="GO" id="GO:0070403">
    <property type="term" value="F:NAD+ binding"/>
    <property type="evidence" value="ECO:0007669"/>
    <property type="project" value="InterPro"/>
</dbReference>
<dbReference type="InterPro" id="IPR022694">
    <property type="entry name" value="3-OHacyl-CoA_DH"/>
</dbReference>
<proteinExistence type="predicted"/>
<dbReference type="Pfam" id="PF02737">
    <property type="entry name" value="3HCDH_N"/>
    <property type="match status" value="1"/>
</dbReference>
<accession>X1A4L4</accession>
<dbReference type="EMBL" id="BART01013432">
    <property type="protein sequence ID" value="GAG77045.1"/>
    <property type="molecule type" value="Genomic_DNA"/>
</dbReference>